<dbReference type="PANTHER" id="PTHR47572">
    <property type="entry name" value="LIPOPROTEIN-RELATED"/>
    <property type="match status" value="1"/>
</dbReference>
<name>T1C7I7_9ZZZZ</name>
<reference evidence="3" key="1">
    <citation type="submission" date="2013-08" db="EMBL/GenBank/DDBJ databases">
        <authorList>
            <person name="Mendez C."/>
            <person name="Richter M."/>
            <person name="Ferrer M."/>
            <person name="Sanchez J."/>
        </authorList>
    </citation>
    <scope>NUCLEOTIDE SEQUENCE</scope>
</reference>
<reference evidence="3" key="2">
    <citation type="journal article" date="2014" name="ISME J.">
        <title>Microbial stratification in low pH oxic and suboxic macroscopic growths along an acid mine drainage.</title>
        <authorList>
            <person name="Mendez-Garcia C."/>
            <person name="Mesa V."/>
            <person name="Sprenger R.R."/>
            <person name="Richter M."/>
            <person name="Diez M.S."/>
            <person name="Solano J."/>
            <person name="Bargiela R."/>
            <person name="Golyshina O.V."/>
            <person name="Manteca A."/>
            <person name="Ramos J.L."/>
            <person name="Gallego J.R."/>
            <person name="Llorente I."/>
            <person name="Martins Dos Santos V.A."/>
            <person name="Jensen O.N."/>
            <person name="Pelaez A.I."/>
            <person name="Sanchez J."/>
            <person name="Ferrer M."/>
        </authorList>
    </citation>
    <scope>NUCLEOTIDE SEQUENCE</scope>
</reference>
<dbReference type="SUPFAM" id="SSF63829">
    <property type="entry name" value="Calcium-dependent phosphotriesterase"/>
    <property type="match status" value="1"/>
</dbReference>
<gene>
    <name evidence="3" type="ORF">B1A_02471</name>
</gene>
<keyword evidence="1" id="KW-0378">Hydrolase</keyword>
<sequence length="217" mass="23055">MPAAGCAAFFPITSRTTLGHGIVDPNGFSRRPDGSFVVAGLSDGQLYEISPIGRTRVLLDGLDGMPLGAVNYACADGAQRIWLSVMTRHLPWLPALQSRKADGYILRIDSDGALAQIVADGLDLANEVKVSPDGRHLYVVETLGSRLVRFPIRPDGSLGTKEPVGPRSLGRGVLPDGFAFDAAGNIWVTIISENALHVIDREGAVHVVYSDAKVTAV</sequence>
<evidence type="ECO:0000256" key="1">
    <source>
        <dbReference type="ARBA" id="ARBA00022801"/>
    </source>
</evidence>
<dbReference type="Gene3D" id="2.120.10.30">
    <property type="entry name" value="TolB, C-terminal domain"/>
    <property type="match status" value="1"/>
</dbReference>
<dbReference type="InterPro" id="IPR011042">
    <property type="entry name" value="6-blade_b-propeller_TolB-like"/>
</dbReference>
<dbReference type="EMBL" id="AUZX01001836">
    <property type="protein sequence ID" value="EQD78037.1"/>
    <property type="molecule type" value="Genomic_DNA"/>
</dbReference>
<dbReference type="AlphaFoldDB" id="T1C7I7"/>
<feature type="domain" description="SMP-30/Gluconolactonase/LRE-like region" evidence="2">
    <location>
        <begin position="25"/>
        <end position="207"/>
    </location>
</feature>
<proteinExistence type="predicted"/>
<feature type="non-terminal residue" evidence="3">
    <location>
        <position position="217"/>
    </location>
</feature>
<accession>T1C7I7</accession>
<dbReference type="InterPro" id="IPR013658">
    <property type="entry name" value="SGL"/>
</dbReference>
<dbReference type="Pfam" id="PF08450">
    <property type="entry name" value="SGL"/>
    <property type="match status" value="1"/>
</dbReference>
<comment type="caution">
    <text evidence="3">The sequence shown here is derived from an EMBL/GenBank/DDBJ whole genome shotgun (WGS) entry which is preliminary data.</text>
</comment>
<evidence type="ECO:0000313" key="3">
    <source>
        <dbReference type="EMBL" id="EQD78037.1"/>
    </source>
</evidence>
<dbReference type="GO" id="GO:0016787">
    <property type="term" value="F:hydrolase activity"/>
    <property type="evidence" value="ECO:0007669"/>
    <property type="project" value="UniProtKB-KW"/>
</dbReference>
<evidence type="ECO:0000259" key="2">
    <source>
        <dbReference type="Pfam" id="PF08450"/>
    </source>
</evidence>
<organism evidence="3">
    <name type="scientific">mine drainage metagenome</name>
    <dbReference type="NCBI Taxonomy" id="410659"/>
    <lineage>
        <taxon>unclassified sequences</taxon>
        <taxon>metagenomes</taxon>
        <taxon>ecological metagenomes</taxon>
    </lineage>
</organism>
<dbReference type="InterPro" id="IPR051262">
    <property type="entry name" value="SMP-30/CGR1_Lactonase"/>
</dbReference>
<dbReference type="PANTHER" id="PTHR47572:SF4">
    <property type="entry name" value="LACTONASE DRP35"/>
    <property type="match status" value="1"/>
</dbReference>
<protein>
    <submittedName>
        <fullName evidence="3">Gluconolactonase</fullName>
    </submittedName>
</protein>